<dbReference type="Proteomes" id="UP001175000">
    <property type="component" value="Unassembled WGS sequence"/>
</dbReference>
<dbReference type="InterPro" id="IPR025676">
    <property type="entry name" value="Clr5_dom"/>
</dbReference>
<feature type="repeat" description="ANK" evidence="3">
    <location>
        <begin position="874"/>
        <end position="906"/>
    </location>
</feature>
<dbReference type="EMBL" id="JAULSU010000006">
    <property type="protein sequence ID" value="KAK0614388.1"/>
    <property type="molecule type" value="Genomic_DNA"/>
</dbReference>
<evidence type="ECO:0000256" key="1">
    <source>
        <dbReference type="ARBA" id="ARBA00022737"/>
    </source>
</evidence>
<dbReference type="InterPro" id="IPR036770">
    <property type="entry name" value="Ankyrin_rpt-contain_sf"/>
</dbReference>
<feature type="repeat" description="ANK" evidence="3">
    <location>
        <begin position="506"/>
        <end position="534"/>
    </location>
</feature>
<dbReference type="PROSITE" id="PS50297">
    <property type="entry name" value="ANK_REP_REGION"/>
    <property type="match status" value="4"/>
</dbReference>
<comment type="caution">
    <text evidence="6">The sequence shown here is derived from an EMBL/GenBank/DDBJ whole genome shotgun (WGS) entry which is preliminary data.</text>
</comment>
<feature type="domain" description="Clr5" evidence="5">
    <location>
        <begin position="6"/>
        <end position="57"/>
    </location>
</feature>
<dbReference type="SUPFAM" id="SSF48403">
    <property type="entry name" value="Ankyrin repeat"/>
    <property type="match status" value="2"/>
</dbReference>
<dbReference type="Pfam" id="PF12796">
    <property type="entry name" value="Ank_2"/>
    <property type="match status" value="3"/>
</dbReference>
<feature type="region of interest" description="Disordered" evidence="4">
    <location>
        <begin position="1092"/>
        <end position="1113"/>
    </location>
</feature>
<dbReference type="AlphaFoldDB" id="A0AA39WFE1"/>
<dbReference type="InterPro" id="IPR002110">
    <property type="entry name" value="Ankyrin_rpt"/>
</dbReference>
<evidence type="ECO:0000313" key="7">
    <source>
        <dbReference type="Proteomes" id="UP001175000"/>
    </source>
</evidence>
<evidence type="ECO:0000256" key="3">
    <source>
        <dbReference type="PROSITE-ProRule" id="PRU00023"/>
    </source>
</evidence>
<evidence type="ECO:0000259" key="5">
    <source>
        <dbReference type="Pfam" id="PF14420"/>
    </source>
</evidence>
<evidence type="ECO:0000313" key="6">
    <source>
        <dbReference type="EMBL" id="KAK0614388.1"/>
    </source>
</evidence>
<feature type="repeat" description="ANK" evidence="3">
    <location>
        <begin position="909"/>
        <end position="941"/>
    </location>
</feature>
<evidence type="ECO:0000256" key="4">
    <source>
        <dbReference type="SAM" id="MobiDB-lite"/>
    </source>
</evidence>
<name>A0AA39WFE1_9PEZI</name>
<accession>A0AA39WFE1</accession>
<dbReference type="SMART" id="SM00248">
    <property type="entry name" value="ANK"/>
    <property type="match status" value="13"/>
</dbReference>
<feature type="repeat" description="ANK" evidence="3">
    <location>
        <begin position="944"/>
        <end position="976"/>
    </location>
</feature>
<feature type="region of interest" description="Disordered" evidence="4">
    <location>
        <begin position="1015"/>
        <end position="1059"/>
    </location>
</feature>
<keyword evidence="1" id="KW-0677">Repeat</keyword>
<protein>
    <submittedName>
        <fullName evidence="6">Ankyrin repeat-containing domain protein</fullName>
    </submittedName>
</protein>
<keyword evidence="2 3" id="KW-0040">ANK repeat</keyword>
<keyword evidence="7" id="KW-1185">Reference proteome</keyword>
<reference evidence="6" key="1">
    <citation type="submission" date="2023-06" db="EMBL/GenBank/DDBJ databases">
        <title>Genome-scale phylogeny and comparative genomics of the fungal order Sordariales.</title>
        <authorList>
            <consortium name="Lawrence Berkeley National Laboratory"/>
            <person name="Hensen N."/>
            <person name="Bonometti L."/>
            <person name="Westerberg I."/>
            <person name="Brannstrom I.O."/>
            <person name="Guillou S."/>
            <person name="Cros-Aarteil S."/>
            <person name="Calhoun S."/>
            <person name="Haridas S."/>
            <person name="Kuo A."/>
            <person name="Mondo S."/>
            <person name="Pangilinan J."/>
            <person name="Riley R."/>
            <person name="Labutti K."/>
            <person name="Andreopoulos B."/>
            <person name="Lipzen A."/>
            <person name="Chen C."/>
            <person name="Yanf M."/>
            <person name="Daum C."/>
            <person name="Ng V."/>
            <person name="Clum A."/>
            <person name="Steindorff A."/>
            <person name="Ohm R."/>
            <person name="Martin F."/>
            <person name="Silar P."/>
            <person name="Natvig D."/>
            <person name="Lalanne C."/>
            <person name="Gautier V."/>
            <person name="Ament-Velasquez S.L."/>
            <person name="Kruys A."/>
            <person name="Hutchinson M.I."/>
            <person name="Powell A.J."/>
            <person name="Barry K."/>
            <person name="Miller A.N."/>
            <person name="Grigoriev I.V."/>
            <person name="Debuchy R."/>
            <person name="Gladieux P."/>
            <person name="Thoren M.H."/>
            <person name="Johannesson H."/>
        </authorList>
    </citation>
    <scope>NUCLEOTIDE SEQUENCE</scope>
    <source>
        <strain evidence="6">CBS 606.72</strain>
    </source>
</reference>
<dbReference type="PROSITE" id="PS50088">
    <property type="entry name" value="ANK_REPEAT"/>
    <property type="match status" value="5"/>
</dbReference>
<proteinExistence type="predicted"/>
<organism evidence="6 7">
    <name type="scientific">Immersiella caudata</name>
    <dbReference type="NCBI Taxonomy" id="314043"/>
    <lineage>
        <taxon>Eukaryota</taxon>
        <taxon>Fungi</taxon>
        <taxon>Dikarya</taxon>
        <taxon>Ascomycota</taxon>
        <taxon>Pezizomycotina</taxon>
        <taxon>Sordariomycetes</taxon>
        <taxon>Sordariomycetidae</taxon>
        <taxon>Sordariales</taxon>
        <taxon>Lasiosphaeriaceae</taxon>
        <taxon>Immersiella</taxon>
    </lineage>
</organism>
<dbReference type="Gene3D" id="1.25.40.20">
    <property type="entry name" value="Ankyrin repeat-containing domain"/>
    <property type="match status" value="3"/>
</dbReference>
<dbReference type="Pfam" id="PF14420">
    <property type="entry name" value="Clr5"/>
    <property type="match status" value="1"/>
</dbReference>
<dbReference type="PANTHER" id="PTHR24198">
    <property type="entry name" value="ANKYRIN REPEAT AND PROTEIN KINASE DOMAIN-CONTAINING PROTEIN"/>
    <property type="match status" value="1"/>
</dbReference>
<sequence length="1152" mass="126773">MEQQSIDWGALKPEIWQLYLAESKTLVEVVAAIKAARNIRITPDQLEYKLKQWRFRKNLPPKVWKYVAHQICQRTRVGKKNSQVVCGDVVLPTKKVNKAIARYAKTLQGDSLTPPNNSNDFQIIVQTPPSDSVPHMWPGNMPWLSFMNAFDYLLEPFSQVELDSRLFSTLRRSIDGVAVKLWGGAAFAPMPLHNLMSTEDGRQKVQQSSSVARCRENSKEVLELLLFLLSNNTPGVVYWCQALDHFTASLLRQTRVLQSSLKEMIDSGHSSALALRDQLWAAALRVSDLPAIRELLTTGVDLNKPVALKYLAARPVPAFGHSPASFAAPITALPLQVAICSREKGIADLLISCGANLAEAIARTSLLEFASFRSSRGLGFSTSGEFLDQILQHHRDEITAEDWIEATKTFTPPGDTESARCLLKFYCDNMLSSQWLRPEALIYAIRNHLDSFVHFFLQNGSDVNALTRANKSALWEAVYVERSDVCNLLFDHGAVAQPDRHEIPCPLQCAAFKGNKELVRLLLSKGADVNRLNQPEAGKIHSSRFILDKLQVGRTALEAALYGEQPGIALMLLDVGAKIIGSELTIAIRQRLPSLVKRFLDMGLPFPGQPDDQESALEVAIIMNQIEVASAILSLRPYLYEPSALCAVVHMEVVTNDASLLELILERRNPCHPEISSYQSENALEGTALAIAAFFGRSHIVRLLLNHGIRSPICLFPEIMELPSPNSIRYCPCEKHNESAIDAWGEEGGWWRSSLDRDSYTKVVSPLEAAVAGGNTAAISLLLCEGYEIDQHSLATAAQVGNHDILEMLMSHKPDLVTKKSNLRLALNAAVQGGHVDVVRRLLEAGVEINELADGPDAVEWSYVYFQGSPYAYRPNTALQAAVGAGNQGLVDLLISHGANVHAPAAQYDGATALQLASMQGLLSIARKLFNQGVSCNEEAAKPRGRTALEGSAEHGRLDMIQLLLSHGVETTGAHRVQFIRAVQLAAQNAHYAVTELLRGIRAWDDEDDRLFSELEHQRPTAPSTPFDYSLSAMPAPGDSNAESIEPRTNARTSVSDASPWPWDKESIWAVPNAVQNPTSSVPGLIHDQTLEAEDGGSESSAKTGSADHVTGNLYDEPRVSWAESSYNGKDIDLEDGNFFTSFLEDFHSLHE</sequence>
<feature type="repeat" description="ANK" evidence="3">
    <location>
        <begin position="822"/>
        <end position="854"/>
    </location>
</feature>
<dbReference type="PANTHER" id="PTHR24198:SF165">
    <property type="entry name" value="ANKYRIN REPEAT-CONTAINING PROTEIN-RELATED"/>
    <property type="match status" value="1"/>
</dbReference>
<evidence type="ECO:0000256" key="2">
    <source>
        <dbReference type="ARBA" id="ARBA00023043"/>
    </source>
</evidence>
<gene>
    <name evidence="6" type="ORF">B0T14DRAFT_570327</name>
</gene>